<keyword evidence="2" id="KW-1185">Reference proteome</keyword>
<sequence length="80" mass="9820">MATTTKRNGRKREYMLRQPGQSRTKNVSRMMEQKEKMVREIRCELCGEDRRDYLAQGQHRRTGKRFYFCRQCGNRWEVEE</sequence>
<evidence type="ECO:0000313" key="1">
    <source>
        <dbReference type="EMBL" id="OYD06117.1"/>
    </source>
</evidence>
<gene>
    <name evidence="1" type="ORF">CHM34_18030</name>
</gene>
<evidence type="ECO:0000313" key="2">
    <source>
        <dbReference type="Proteomes" id="UP000215459"/>
    </source>
</evidence>
<protein>
    <recommendedName>
        <fullName evidence="3">TFIIS-type domain-containing protein</fullName>
    </recommendedName>
</protein>
<dbReference type="EMBL" id="NOWF01000020">
    <property type="protein sequence ID" value="OYD06117.1"/>
    <property type="molecule type" value="Genomic_DNA"/>
</dbReference>
<comment type="caution">
    <text evidence="1">The sequence shown here is derived from an EMBL/GenBank/DDBJ whole genome shotgun (WGS) entry which is preliminary data.</text>
</comment>
<dbReference type="Proteomes" id="UP000215459">
    <property type="component" value="Unassembled WGS sequence"/>
</dbReference>
<name>A0A235B2I8_9BACL</name>
<organism evidence="1 2">
    <name type="scientific">Paludifilum halophilum</name>
    <dbReference type="NCBI Taxonomy" id="1642702"/>
    <lineage>
        <taxon>Bacteria</taxon>
        <taxon>Bacillati</taxon>
        <taxon>Bacillota</taxon>
        <taxon>Bacilli</taxon>
        <taxon>Bacillales</taxon>
        <taxon>Thermoactinomycetaceae</taxon>
        <taxon>Paludifilum</taxon>
    </lineage>
</organism>
<proteinExistence type="predicted"/>
<accession>A0A235B2I8</accession>
<dbReference type="RefSeq" id="WP_094266001.1">
    <property type="nucleotide sequence ID" value="NZ_NOWF01000020.1"/>
</dbReference>
<dbReference type="AlphaFoldDB" id="A0A235B2I8"/>
<dbReference type="SUPFAM" id="SSF57783">
    <property type="entry name" value="Zinc beta-ribbon"/>
    <property type="match status" value="1"/>
</dbReference>
<dbReference type="Gene3D" id="2.20.25.10">
    <property type="match status" value="1"/>
</dbReference>
<evidence type="ECO:0008006" key="3">
    <source>
        <dbReference type="Google" id="ProtNLM"/>
    </source>
</evidence>
<reference evidence="1 2" key="1">
    <citation type="submission" date="2017-07" db="EMBL/GenBank/DDBJ databases">
        <title>The genome sequence of Paludifilum halophilum highlights mechanisms for microbial adaptation to high salt environemnts.</title>
        <authorList>
            <person name="Belbahri L."/>
        </authorList>
    </citation>
    <scope>NUCLEOTIDE SEQUENCE [LARGE SCALE GENOMIC DNA]</scope>
    <source>
        <strain evidence="1 2">DSM 102817</strain>
    </source>
</reference>